<keyword evidence="3" id="KW-1185">Reference proteome</keyword>
<proteinExistence type="predicted"/>
<evidence type="ECO:0000313" key="2">
    <source>
        <dbReference type="EMBL" id="GEP41679.1"/>
    </source>
</evidence>
<accession>A0A512M4L8</accession>
<name>A0A512M4L8_9BACT</name>
<dbReference type="AlphaFoldDB" id="A0A512M4L8"/>
<dbReference type="InterPro" id="IPR050816">
    <property type="entry name" value="Flavin-dep_Halogenase_NPB"/>
</dbReference>
<feature type="domain" description="FAD-binding" evidence="1">
    <location>
        <begin position="14"/>
        <end position="357"/>
    </location>
</feature>
<comment type="caution">
    <text evidence="2">The sequence shown here is derived from an EMBL/GenBank/DDBJ whole genome shotgun (WGS) entry which is preliminary data.</text>
</comment>
<dbReference type="OrthoDB" id="9806565at2"/>
<dbReference type="GO" id="GO:0071949">
    <property type="term" value="F:FAD binding"/>
    <property type="evidence" value="ECO:0007669"/>
    <property type="project" value="InterPro"/>
</dbReference>
<evidence type="ECO:0000259" key="1">
    <source>
        <dbReference type="Pfam" id="PF01494"/>
    </source>
</evidence>
<sequence length="426" mass="48118">MPDTPAASSASQTYDAIIIGGGPAGSTAATTLAQAGRRVLVLEKMKFPRFHVGESLLPYNRKIFNDLGVWEKIESAGFITKRGAQFLMGNGSHKVRLNFSKGSFTEFPQAVQVERSKFDQLLLNHSRENGAEVREEATVKEYQVHDGHVTIRYTTAEGDEEEVKGSFLMDASGLSNFTANRESRREYYSGHKKIAIFGHFEGVDMPQGEEYGDILIVRRENSWFWLIPLEANKTSVGLVLDAADFKAMRKEPQQVFDDAVSTTKVVNDRFDKAMQQTPVHVVTDFSYTNDKLVSPRVVRVGDASGFIDPIFSSGVLLAMTSGQQGAQAVHEALNLGQPLTEGMKRYEKDNRLRISQFWQFIENFYKLHFAQLFFQPHNRFRMVCAINAVLAGCTKLPFGIRWRLRVFFLLGWLNKRFPITERIPVN</sequence>
<dbReference type="RefSeq" id="WP_146849134.1">
    <property type="nucleotide sequence ID" value="NZ_BKAG01000004.1"/>
</dbReference>
<dbReference type="InterPro" id="IPR036188">
    <property type="entry name" value="FAD/NAD-bd_sf"/>
</dbReference>
<organism evidence="2 3">
    <name type="scientific">Brevifollis gellanilyticus</name>
    <dbReference type="NCBI Taxonomy" id="748831"/>
    <lineage>
        <taxon>Bacteria</taxon>
        <taxon>Pseudomonadati</taxon>
        <taxon>Verrucomicrobiota</taxon>
        <taxon>Verrucomicrobiia</taxon>
        <taxon>Verrucomicrobiales</taxon>
        <taxon>Verrucomicrobiaceae</taxon>
    </lineage>
</organism>
<dbReference type="EMBL" id="BKAG01000004">
    <property type="protein sequence ID" value="GEP41679.1"/>
    <property type="molecule type" value="Genomic_DNA"/>
</dbReference>
<dbReference type="Pfam" id="PF01494">
    <property type="entry name" value="FAD_binding_3"/>
    <property type="match status" value="1"/>
</dbReference>
<dbReference type="PANTHER" id="PTHR43747:SF1">
    <property type="entry name" value="SLR1998 PROTEIN"/>
    <property type="match status" value="1"/>
</dbReference>
<dbReference type="PRINTS" id="PR00420">
    <property type="entry name" value="RNGMNOXGNASE"/>
</dbReference>
<protein>
    <submittedName>
        <fullName evidence="2">Hydroxylase</fullName>
    </submittedName>
</protein>
<reference evidence="2 3" key="1">
    <citation type="submission" date="2019-07" db="EMBL/GenBank/DDBJ databases">
        <title>Whole genome shotgun sequence of Brevifollis gellanilyticus NBRC 108608.</title>
        <authorList>
            <person name="Hosoyama A."/>
            <person name="Uohara A."/>
            <person name="Ohji S."/>
            <person name="Ichikawa N."/>
        </authorList>
    </citation>
    <scope>NUCLEOTIDE SEQUENCE [LARGE SCALE GENOMIC DNA]</scope>
    <source>
        <strain evidence="2 3">NBRC 108608</strain>
    </source>
</reference>
<dbReference type="SUPFAM" id="SSF51905">
    <property type="entry name" value="FAD/NAD(P)-binding domain"/>
    <property type="match status" value="1"/>
</dbReference>
<dbReference type="Gene3D" id="3.50.50.60">
    <property type="entry name" value="FAD/NAD(P)-binding domain"/>
    <property type="match status" value="1"/>
</dbReference>
<gene>
    <name evidence="2" type="ORF">BGE01nite_09700</name>
</gene>
<dbReference type="Proteomes" id="UP000321577">
    <property type="component" value="Unassembled WGS sequence"/>
</dbReference>
<dbReference type="PANTHER" id="PTHR43747">
    <property type="entry name" value="FAD-BINDING PROTEIN"/>
    <property type="match status" value="1"/>
</dbReference>
<evidence type="ECO:0000313" key="3">
    <source>
        <dbReference type="Proteomes" id="UP000321577"/>
    </source>
</evidence>
<dbReference type="InterPro" id="IPR002938">
    <property type="entry name" value="FAD-bd"/>
</dbReference>